<evidence type="ECO:0008006" key="4">
    <source>
        <dbReference type="Google" id="ProtNLM"/>
    </source>
</evidence>
<dbReference type="Gene3D" id="3.40.50.300">
    <property type="entry name" value="P-loop containing nucleotide triphosphate hydrolases"/>
    <property type="match status" value="1"/>
</dbReference>
<keyword evidence="3" id="KW-1185">Reference proteome</keyword>
<sequence length="680" mass="73540">MTVPPQHHPDPAPAAQPEPPSDSVPAIVWGIARASAKLAMRAARVVRWTWRRILWPHRDQLAPGALGLAALTASTAGHLAHAPWWATGLAWAGGVAVLRHAWARRGLAAEHADALTGAAALFGAWAAAATTWAPGGVLGRTWLGLTAAAAIAWTVHPDARAWRRLRARCRNWAAQLPAALAGLGAAGVVLTSPPHLHGRRVDFPLRLPLGTTREDVDRLRRKIESGMGWPDGSIRDVRQDPASTASNRIVLTFQDGKIQARTVRLDQAPIPASVYDPIWQGVDDDGRDLFIEQYAPEGMTRGLYGGEPGSAKSNLLRLIAYLRAYCPDVLIWAADLKNDGMTFASILPRLDRLAVNRRQVEELFTDAATMVPARGRLLRPEDNQKLPLSPKRPAVLILFDEFATAWGKTPQNRTIVEAAKEVGSKGRAPGIGVEAASQYLAQGSLHPDLRPLFTRRVAGRMQERADAQFLLKQWNRIDTTLLPTGVFYLQLSGERRPRLLHTPEVTDKDLARAAAETMGLAPALEPETARELPHYANRWADLPDHLLPYCSPAQRELGAAGRAANVTPLRPVAAATPPRRVVVSERLDAPAADPALEAMCAVFVAARGGDVRTGDVVAAAAEQGRSRTYATDRLPLWRGEGLIRSAGRGVWRLASPPDDLLGAVVALEAEPAARRRGDGS</sequence>
<dbReference type="RefSeq" id="WP_204061765.1">
    <property type="nucleotide sequence ID" value="NZ_BAAAGP010000030.1"/>
</dbReference>
<gene>
    <name evidence="2" type="ORF">Mco01_77990</name>
</gene>
<accession>A0ABQ4GCN9</accession>
<proteinExistence type="predicted"/>
<dbReference type="EMBL" id="BOOC01000078">
    <property type="protein sequence ID" value="GIH44799.1"/>
    <property type="molecule type" value="Genomic_DNA"/>
</dbReference>
<evidence type="ECO:0000256" key="1">
    <source>
        <dbReference type="SAM" id="MobiDB-lite"/>
    </source>
</evidence>
<name>A0ABQ4GCN9_9ACTN</name>
<dbReference type="Proteomes" id="UP000603904">
    <property type="component" value="Unassembled WGS sequence"/>
</dbReference>
<feature type="region of interest" description="Disordered" evidence="1">
    <location>
        <begin position="1"/>
        <end position="21"/>
    </location>
</feature>
<dbReference type="InterPro" id="IPR027417">
    <property type="entry name" value="P-loop_NTPase"/>
</dbReference>
<feature type="compositionally biased region" description="Pro residues" evidence="1">
    <location>
        <begin position="11"/>
        <end position="21"/>
    </location>
</feature>
<protein>
    <recommendedName>
        <fullName evidence="4">Cell division protein FtsK</fullName>
    </recommendedName>
</protein>
<organism evidence="2 3">
    <name type="scientific">Microbispora corallina</name>
    <dbReference type="NCBI Taxonomy" id="83302"/>
    <lineage>
        <taxon>Bacteria</taxon>
        <taxon>Bacillati</taxon>
        <taxon>Actinomycetota</taxon>
        <taxon>Actinomycetes</taxon>
        <taxon>Streptosporangiales</taxon>
        <taxon>Streptosporangiaceae</taxon>
        <taxon>Microbispora</taxon>
    </lineage>
</organism>
<evidence type="ECO:0000313" key="3">
    <source>
        <dbReference type="Proteomes" id="UP000603904"/>
    </source>
</evidence>
<dbReference type="SUPFAM" id="SSF52540">
    <property type="entry name" value="P-loop containing nucleoside triphosphate hydrolases"/>
    <property type="match status" value="1"/>
</dbReference>
<reference evidence="2 3" key="1">
    <citation type="submission" date="2021-01" db="EMBL/GenBank/DDBJ databases">
        <title>Whole genome shotgun sequence of Microbispora corallina NBRC 16416.</title>
        <authorList>
            <person name="Komaki H."/>
            <person name="Tamura T."/>
        </authorList>
    </citation>
    <scope>NUCLEOTIDE SEQUENCE [LARGE SCALE GENOMIC DNA]</scope>
    <source>
        <strain evidence="2 3">NBRC 16416</strain>
    </source>
</reference>
<comment type="caution">
    <text evidence="2">The sequence shown here is derived from an EMBL/GenBank/DDBJ whole genome shotgun (WGS) entry which is preliminary data.</text>
</comment>
<evidence type="ECO:0000313" key="2">
    <source>
        <dbReference type="EMBL" id="GIH44799.1"/>
    </source>
</evidence>